<dbReference type="EMBL" id="JADBEG010000001">
    <property type="protein sequence ID" value="MBE1499829.1"/>
    <property type="molecule type" value="Genomic_DNA"/>
</dbReference>
<dbReference type="Proteomes" id="UP000631670">
    <property type="component" value="Unassembled WGS sequence"/>
</dbReference>
<gene>
    <name evidence="1" type="ORF">H4696_006929</name>
</gene>
<evidence type="ECO:0008006" key="3">
    <source>
        <dbReference type="Google" id="ProtNLM"/>
    </source>
</evidence>
<evidence type="ECO:0000313" key="2">
    <source>
        <dbReference type="Proteomes" id="UP000631670"/>
    </source>
</evidence>
<comment type="caution">
    <text evidence="1">The sequence shown here is derived from an EMBL/GenBank/DDBJ whole genome shotgun (WGS) entry which is preliminary data.</text>
</comment>
<sequence length="106" mass="11927">MADREIDSRIAAAAEADPDAEVDWVPHREPSKRPSAVYSVRIPVDRIEELRSLAVERGVQPTALIRTWVLAQLDAARGDGETRRWENDVRATIDHLKSLLDERTAS</sequence>
<protein>
    <recommendedName>
        <fullName evidence="3">CopG family transcriptional regulator</fullName>
    </recommendedName>
</protein>
<organism evidence="1 2">
    <name type="scientific">Amycolatopsis lexingtonensis</name>
    <dbReference type="NCBI Taxonomy" id="218822"/>
    <lineage>
        <taxon>Bacteria</taxon>
        <taxon>Bacillati</taxon>
        <taxon>Actinomycetota</taxon>
        <taxon>Actinomycetes</taxon>
        <taxon>Pseudonocardiales</taxon>
        <taxon>Pseudonocardiaceae</taxon>
        <taxon>Amycolatopsis</taxon>
    </lineage>
</organism>
<evidence type="ECO:0000313" key="1">
    <source>
        <dbReference type="EMBL" id="MBE1499829.1"/>
    </source>
</evidence>
<dbReference type="RefSeq" id="WP_086856882.1">
    <property type="nucleotide sequence ID" value="NZ_JADBEG010000001.1"/>
</dbReference>
<name>A0ABR9I9I7_9PSEU</name>
<accession>A0ABR9I9I7</accession>
<keyword evidence="2" id="KW-1185">Reference proteome</keyword>
<reference evidence="1 2" key="1">
    <citation type="submission" date="2020-10" db="EMBL/GenBank/DDBJ databases">
        <title>Sequencing the genomes of 1000 actinobacteria strains.</title>
        <authorList>
            <person name="Klenk H.-P."/>
        </authorList>
    </citation>
    <scope>NUCLEOTIDE SEQUENCE [LARGE SCALE GENOMIC DNA]</scope>
    <source>
        <strain evidence="1 2">DSM 44653</strain>
    </source>
</reference>
<proteinExistence type="predicted"/>